<dbReference type="SMART" id="SM00388">
    <property type="entry name" value="HisKA"/>
    <property type="match status" value="1"/>
</dbReference>
<dbReference type="Gene3D" id="3.30.565.10">
    <property type="entry name" value="Histidine kinase-like ATPase, C-terminal domain"/>
    <property type="match status" value="1"/>
</dbReference>
<dbReference type="SUPFAM" id="SSF55874">
    <property type="entry name" value="ATPase domain of HSP90 chaperone/DNA topoisomerase II/histidine kinase"/>
    <property type="match status" value="1"/>
</dbReference>
<dbReference type="Gene3D" id="1.20.120.620">
    <property type="entry name" value="Backbone structure of the membrane domain of e. Coli histidine kinase receptor kdpd"/>
    <property type="match status" value="1"/>
</dbReference>
<dbReference type="InterPro" id="IPR036097">
    <property type="entry name" value="HisK_dim/P_sf"/>
</dbReference>
<evidence type="ECO:0000256" key="2">
    <source>
        <dbReference type="ARBA" id="ARBA00004141"/>
    </source>
</evidence>
<keyword evidence="11 14" id="KW-1133">Transmembrane helix</keyword>
<evidence type="ECO:0000256" key="14">
    <source>
        <dbReference type="SAM" id="Phobius"/>
    </source>
</evidence>
<keyword evidence="17" id="KW-1185">Reference proteome</keyword>
<keyword evidence="12" id="KW-0902">Two-component regulatory system</keyword>
<dbReference type="EC" id="2.7.13.3" evidence="4"/>
<dbReference type="Pfam" id="PF02702">
    <property type="entry name" value="KdpD"/>
    <property type="match status" value="1"/>
</dbReference>
<evidence type="ECO:0000256" key="5">
    <source>
        <dbReference type="ARBA" id="ARBA00022553"/>
    </source>
</evidence>
<evidence type="ECO:0000256" key="6">
    <source>
        <dbReference type="ARBA" id="ARBA00022679"/>
    </source>
</evidence>
<evidence type="ECO:0000256" key="1">
    <source>
        <dbReference type="ARBA" id="ARBA00000085"/>
    </source>
</evidence>
<feature type="transmembrane region" description="Helical" evidence="14">
    <location>
        <begin position="380"/>
        <end position="399"/>
    </location>
</feature>
<keyword evidence="13 14" id="KW-0472">Membrane</keyword>
<evidence type="ECO:0000256" key="4">
    <source>
        <dbReference type="ARBA" id="ARBA00012438"/>
    </source>
</evidence>
<gene>
    <name evidence="16" type="ORF">GGQ54_001499</name>
</gene>
<dbReference type="InterPro" id="IPR003594">
    <property type="entry name" value="HATPase_dom"/>
</dbReference>
<keyword evidence="5" id="KW-0597">Phosphoprotein</keyword>
<dbReference type="RefSeq" id="WP_343045890.1">
    <property type="nucleotide sequence ID" value="NZ_JACBZS010000001.1"/>
</dbReference>
<dbReference type="Pfam" id="PF02518">
    <property type="entry name" value="HATPase_c"/>
    <property type="match status" value="1"/>
</dbReference>
<evidence type="ECO:0000256" key="9">
    <source>
        <dbReference type="ARBA" id="ARBA00022777"/>
    </source>
</evidence>
<dbReference type="InterPro" id="IPR052023">
    <property type="entry name" value="Histidine_kinase_KdpD"/>
</dbReference>
<dbReference type="AlphaFoldDB" id="A0A7Z0IKS9"/>
<dbReference type="PRINTS" id="PR00344">
    <property type="entry name" value="BCTRLSENSOR"/>
</dbReference>
<dbReference type="InterPro" id="IPR003852">
    <property type="entry name" value="Sig_transdc_His_kinase_KdpD_N"/>
</dbReference>
<evidence type="ECO:0000256" key="8">
    <source>
        <dbReference type="ARBA" id="ARBA00022741"/>
    </source>
</evidence>
<feature type="transmembrane region" description="Helical" evidence="14">
    <location>
        <begin position="411"/>
        <end position="439"/>
    </location>
</feature>
<dbReference type="InterPro" id="IPR004358">
    <property type="entry name" value="Sig_transdc_His_kin-like_C"/>
</dbReference>
<dbReference type="Proteomes" id="UP000527616">
    <property type="component" value="Unassembled WGS sequence"/>
</dbReference>
<dbReference type="InterPro" id="IPR025201">
    <property type="entry name" value="KdpD_TM"/>
</dbReference>
<comment type="subcellular location">
    <subcellularLocation>
        <location evidence="3">Cell membrane</location>
    </subcellularLocation>
    <subcellularLocation>
        <location evidence="2">Membrane</location>
        <topology evidence="2">Multi-pass membrane protein</topology>
    </subcellularLocation>
</comment>
<dbReference type="Pfam" id="PF00512">
    <property type="entry name" value="HisKA"/>
    <property type="match status" value="1"/>
</dbReference>
<evidence type="ECO:0000313" key="16">
    <source>
        <dbReference type="EMBL" id="NYI70939.1"/>
    </source>
</evidence>
<keyword evidence="10" id="KW-0067">ATP-binding</keyword>
<dbReference type="SUPFAM" id="SSF52402">
    <property type="entry name" value="Adenine nucleotide alpha hydrolases-like"/>
    <property type="match status" value="1"/>
</dbReference>
<dbReference type="InterPro" id="IPR027417">
    <property type="entry name" value="P-loop_NTPase"/>
</dbReference>
<evidence type="ECO:0000256" key="11">
    <source>
        <dbReference type="ARBA" id="ARBA00022989"/>
    </source>
</evidence>
<evidence type="ECO:0000259" key="15">
    <source>
        <dbReference type="PROSITE" id="PS50109"/>
    </source>
</evidence>
<dbReference type="InterPro" id="IPR003661">
    <property type="entry name" value="HisK_dim/P_dom"/>
</dbReference>
<protein>
    <recommendedName>
        <fullName evidence="4">histidine kinase</fullName>
        <ecNumber evidence="4">2.7.13.3</ecNumber>
    </recommendedName>
</protein>
<dbReference type="EMBL" id="JACBZS010000001">
    <property type="protein sequence ID" value="NYI70939.1"/>
    <property type="molecule type" value="Genomic_DNA"/>
</dbReference>
<dbReference type="InterPro" id="IPR036890">
    <property type="entry name" value="HATPase_C_sf"/>
</dbReference>
<dbReference type="PANTHER" id="PTHR45569:SF1">
    <property type="entry name" value="SENSOR PROTEIN KDPD"/>
    <property type="match status" value="1"/>
</dbReference>
<comment type="caution">
    <text evidence="16">The sequence shown here is derived from an EMBL/GenBank/DDBJ whole genome shotgun (WGS) entry which is preliminary data.</text>
</comment>
<organism evidence="16 17">
    <name type="scientific">Naumannella cuiyingiana</name>
    <dbReference type="NCBI Taxonomy" id="1347891"/>
    <lineage>
        <taxon>Bacteria</taxon>
        <taxon>Bacillati</taxon>
        <taxon>Actinomycetota</taxon>
        <taxon>Actinomycetes</taxon>
        <taxon>Propionibacteriales</taxon>
        <taxon>Propionibacteriaceae</taxon>
        <taxon>Naumannella</taxon>
    </lineage>
</organism>
<dbReference type="Gene3D" id="3.40.50.620">
    <property type="entry name" value="HUPs"/>
    <property type="match status" value="1"/>
</dbReference>
<dbReference type="GO" id="GO:0000155">
    <property type="term" value="F:phosphorelay sensor kinase activity"/>
    <property type="evidence" value="ECO:0007669"/>
    <property type="project" value="InterPro"/>
</dbReference>
<evidence type="ECO:0000313" key="17">
    <source>
        <dbReference type="Proteomes" id="UP000527616"/>
    </source>
</evidence>
<evidence type="ECO:0000256" key="13">
    <source>
        <dbReference type="ARBA" id="ARBA00023136"/>
    </source>
</evidence>
<dbReference type="InterPro" id="IPR005467">
    <property type="entry name" value="His_kinase_dom"/>
</dbReference>
<name>A0A7Z0IKS9_9ACTN</name>
<dbReference type="SMART" id="SM00387">
    <property type="entry name" value="HATPase_c"/>
    <property type="match status" value="1"/>
</dbReference>
<keyword evidence="9 16" id="KW-0418">Kinase</keyword>
<dbReference type="GO" id="GO:0005886">
    <property type="term" value="C:plasma membrane"/>
    <property type="evidence" value="ECO:0007669"/>
    <property type="project" value="UniProtKB-SubCell"/>
</dbReference>
<evidence type="ECO:0000256" key="7">
    <source>
        <dbReference type="ARBA" id="ARBA00022692"/>
    </source>
</evidence>
<dbReference type="CDD" id="cd00075">
    <property type="entry name" value="HATPase"/>
    <property type="match status" value="1"/>
</dbReference>
<dbReference type="InterPro" id="IPR006016">
    <property type="entry name" value="UspA"/>
</dbReference>
<keyword evidence="6 16" id="KW-0808">Transferase</keyword>
<dbReference type="Gene3D" id="3.40.50.300">
    <property type="entry name" value="P-loop containing nucleotide triphosphate hydrolases"/>
    <property type="match status" value="1"/>
</dbReference>
<dbReference type="Gene3D" id="1.10.287.130">
    <property type="match status" value="1"/>
</dbReference>
<evidence type="ECO:0000256" key="12">
    <source>
        <dbReference type="ARBA" id="ARBA00023012"/>
    </source>
</evidence>
<dbReference type="GO" id="GO:0005737">
    <property type="term" value="C:cytoplasm"/>
    <property type="evidence" value="ECO:0007669"/>
    <property type="project" value="UniProtKB-ARBA"/>
</dbReference>
<dbReference type="Pfam" id="PF13493">
    <property type="entry name" value="DUF4118"/>
    <property type="match status" value="1"/>
</dbReference>
<feature type="transmembrane region" description="Helical" evidence="14">
    <location>
        <begin position="459"/>
        <end position="480"/>
    </location>
</feature>
<keyword evidence="8" id="KW-0547">Nucleotide-binding</keyword>
<keyword evidence="7 14" id="KW-0812">Transmembrane</keyword>
<dbReference type="CDD" id="cd00082">
    <property type="entry name" value="HisKA"/>
    <property type="match status" value="1"/>
</dbReference>
<dbReference type="SUPFAM" id="SSF47384">
    <property type="entry name" value="Homodimeric domain of signal transducing histidine kinase"/>
    <property type="match status" value="1"/>
</dbReference>
<evidence type="ECO:0000256" key="3">
    <source>
        <dbReference type="ARBA" id="ARBA00004236"/>
    </source>
</evidence>
<dbReference type="PROSITE" id="PS50109">
    <property type="entry name" value="HIS_KIN"/>
    <property type="match status" value="1"/>
</dbReference>
<reference evidence="16 17" key="1">
    <citation type="submission" date="2020-07" db="EMBL/GenBank/DDBJ databases">
        <title>Sequencing the genomes of 1000 actinobacteria strains.</title>
        <authorList>
            <person name="Klenk H.-P."/>
        </authorList>
    </citation>
    <scope>NUCLEOTIDE SEQUENCE [LARGE SCALE GENOMIC DNA]</scope>
    <source>
        <strain evidence="16 17">DSM 103164</strain>
    </source>
</reference>
<dbReference type="FunFam" id="3.40.50.300:FF:000483">
    <property type="entry name" value="Sensor histidine kinase KdpD"/>
    <property type="match status" value="1"/>
</dbReference>
<sequence>MTGGDRRGELRVLLGAAPGVGKTYAMLNEGRRRAARGTDVVVGFVETHGRARTAEQVAGLEVIARRTVAHRGAEFTEMDVDAILAREPQVVLVDELAHTNVPGSRHARRCADVEELLAAGIDVITTVNVQHLESLNDVVESITGIRQNETVPDAVVRAADQIELVDMAPEALRRRMAHGNVYPAERVDAALHNYFRPGNLAALRELALLWVADRVDAGLARYRTEHRIDAPWPTRDRVVVALSGGPEGAALIRRGARTAGKGVGGELHAVYVARSDGLAHRDSRALHDQRALVEDLAGTFHTLTGDDPAEAVLEYARSVNATSIVVGQSRRRSWQRLVRTPVSARIVGGSGDIDCQIVTHDWVGSGANPTPRQLSLRRRLIGAVLAVVLPVLLTAFFAASPALQGHQVSLVSFLAATVLVALVGGLVPAIVAALLSSMLINFFFTDPRYTLTIADPLNVAGLIIFVVVAVAVSLVVGGAARRARQAAEARAEADTLLALTTDTLRPEASVSSVLARIQETFRQRVVLLRHRDSDTAPWVVEARAGGTAEGAPDTELALDDRRSFALHGRGLTPAEQRVLTAFGNQVMAQLERHDLAAEAGQARELAARNAFQTSLLAAVSHDLRTPLASIKAGLGGVLAEDVDLPEHHRRELLIMADESADRLSRLIGNLLDMTRLQTQEMAVQRRRVLVDEVLRGALAGADADAVSVDQRGQLLLIDTDRGLAERILANVVDNAVRHQPPGQPVRVDIAALPEQDRVEVRVIDHGPGVSADVRGRMFRAFQRAGDAPAGSGLGLGLAVAAGFADAVGARIQAEDTPGGGLTMIISFPAGQAR</sequence>
<dbReference type="GO" id="GO:0005524">
    <property type="term" value="F:ATP binding"/>
    <property type="evidence" value="ECO:0007669"/>
    <property type="project" value="UniProtKB-KW"/>
</dbReference>
<evidence type="ECO:0000256" key="10">
    <source>
        <dbReference type="ARBA" id="ARBA00022840"/>
    </source>
</evidence>
<dbReference type="InterPro" id="IPR038318">
    <property type="entry name" value="KdpD_sf"/>
</dbReference>
<dbReference type="InterPro" id="IPR014729">
    <property type="entry name" value="Rossmann-like_a/b/a_fold"/>
</dbReference>
<dbReference type="Pfam" id="PF00582">
    <property type="entry name" value="Usp"/>
    <property type="match status" value="1"/>
</dbReference>
<feature type="domain" description="Histidine kinase" evidence="15">
    <location>
        <begin position="618"/>
        <end position="831"/>
    </location>
</feature>
<dbReference type="PANTHER" id="PTHR45569">
    <property type="entry name" value="SENSOR PROTEIN KDPD"/>
    <property type="match status" value="1"/>
</dbReference>
<proteinExistence type="predicted"/>
<comment type="catalytic activity">
    <reaction evidence="1">
        <text>ATP + protein L-histidine = ADP + protein N-phospho-L-histidine.</text>
        <dbReference type="EC" id="2.7.13.3"/>
    </reaction>
</comment>
<accession>A0A7Z0IKS9</accession>